<dbReference type="SMART" id="SM00261">
    <property type="entry name" value="FU"/>
    <property type="match status" value="4"/>
</dbReference>
<dbReference type="SMART" id="SM01411">
    <property type="entry name" value="Ephrin_rec_like"/>
    <property type="match status" value="3"/>
</dbReference>
<dbReference type="Proteomes" id="UP000009168">
    <property type="component" value="Unassembled WGS sequence"/>
</dbReference>
<name>I7MH60_TETTS</name>
<dbReference type="KEGG" id="tet:TTHERM_00549520"/>
<feature type="signal peptide" evidence="1">
    <location>
        <begin position="1"/>
        <end position="27"/>
    </location>
</feature>
<dbReference type="CDD" id="cd00064">
    <property type="entry name" value="FU"/>
    <property type="match status" value="3"/>
</dbReference>
<evidence type="ECO:0000313" key="2">
    <source>
        <dbReference type="EMBL" id="EAR86105.2"/>
    </source>
</evidence>
<evidence type="ECO:0008006" key="4">
    <source>
        <dbReference type="Google" id="ProtNLM"/>
    </source>
</evidence>
<dbReference type="SUPFAM" id="SSF57184">
    <property type="entry name" value="Growth factor receptor domain"/>
    <property type="match status" value="2"/>
</dbReference>
<dbReference type="InParanoid" id="I7MH60"/>
<dbReference type="OrthoDB" id="25879at2759"/>
<dbReference type="GeneID" id="7822791"/>
<dbReference type="AlphaFoldDB" id="I7MH60"/>
<organism evidence="2 3">
    <name type="scientific">Tetrahymena thermophila (strain SB210)</name>
    <dbReference type="NCBI Taxonomy" id="312017"/>
    <lineage>
        <taxon>Eukaryota</taxon>
        <taxon>Sar</taxon>
        <taxon>Alveolata</taxon>
        <taxon>Ciliophora</taxon>
        <taxon>Intramacronucleata</taxon>
        <taxon>Oligohymenophorea</taxon>
        <taxon>Hymenostomatida</taxon>
        <taxon>Tetrahymenina</taxon>
        <taxon>Tetrahymenidae</taxon>
        <taxon>Tetrahymena</taxon>
    </lineage>
</organism>
<dbReference type="Gene3D" id="2.10.220.10">
    <property type="entry name" value="Hormone Receptor, Insulin-like Growth Factor Receptor 1, Chain A, domain 2"/>
    <property type="match status" value="2"/>
</dbReference>
<accession>I7MH60</accession>
<reference evidence="3" key="1">
    <citation type="journal article" date="2006" name="PLoS Biol.">
        <title>Macronuclear genome sequence of the ciliate Tetrahymena thermophila, a model eukaryote.</title>
        <authorList>
            <person name="Eisen J.A."/>
            <person name="Coyne R.S."/>
            <person name="Wu M."/>
            <person name="Wu D."/>
            <person name="Thiagarajan M."/>
            <person name="Wortman J.R."/>
            <person name="Badger J.H."/>
            <person name="Ren Q."/>
            <person name="Amedeo P."/>
            <person name="Jones K.M."/>
            <person name="Tallon L.J."/>
            <person name="Delcher A.L."/>
            <person name="Salzberg S.L."/>
            <person name="Silva J.C."/>
            <person name="Haas B.J."/>
            <person name="Majoros W.H."/>
            <person name="Farzad M."/>
            <person name="Carlton J.M."/>
            <person name="Smith R.K. Jr."/>
            <person name="Garg J."/>
            <person name="Pearlman R.E."/>
            <person name="Karrer K.M."/>
            <person name="Sun L."/>
            <person name="Manning G."/>
            <person name="Elde N.C."/>
            <person name="Turkewitz A.P."/>
            <person name="Asai D.J."/>
            <person name="Wilkes D.E."/>
            <person name="Wang Y."/>
            <person name="Cai H."/>
            <person name="Collins K."/>
            <person name="Stewart B.A."/>
            <person name="Lee S.R."/>
            <person name="Wilamowska K."/>
            <person name="Weinberg Z."/>
            <person name="Ruzzo W.L."/>
            <person name="Wloga D."/>
            <person name="Gaertig J."/>
            <person name="Frankel J."/>
            <person name="Tsao C.-C."/>
            <person name="Gorovsky M.A."/>
            <person name="Keeling P.J."/>
            <person name="Waller R.F."/>
            <person name="Patron N.J."/>
            <person name="Cherry J.M."/>
            <person name="Stover N.A."/>
            <person name="Krieger C.J."/>
            <person name="del Toro C."/>
            <person name="Ryder H.F."/>
            <person name="Williamson S.C."/>
            <person name="Barbeau R.A."/>
            <person name="Hamilton E.P."/>
            <person name="Orias E."/>
        </authorList>
    </citation>
    <scope>NUCLEOTIDE SEQUENCE [LARGE SCALE GENOMIC DNA]</scope>
    <source>
        <strain evidence="3">SB210</strain>
    </source>
</reference>
<dbReference type="PANTHER" id="PTHR15332">
    <property type="entry name" value="PROPROTEIN CONVERTASE SUBTILISIN_KEXIN TYPE 5-LIKE"/>
    <property type="match status" value="1"/>
</dbReference>
<dbReference type="InterPro" id="IPR009030">
    <property type="entry name" value="Growth_fac_rcpt_cys_sf"/>
</dbReference>
<feature type="chain" id="PRO_5003712232" description="Zinc finger lsd1 subclass family protein" evidence="1">
    <location>
        <begin position="28"/>
        <end position="474"/>
    </location>
</feature>
<dbReference type="InterPro" id="IPR006212">
    <property type="entry name" value="Furin_repeat"/>
</dbReference>
<keyword evidence="3" id="KW-1185">Reference proteome</keyword>
<protein>
    <recommendedName>
        <fullName evidence="4">Zinc finger lsd1 subclass family protein</fullName>
    </recommendedName>
</protein>
<dbReference type="RefSeq" id="XP_976700.2">
    <property type="nucleotide sequence ID" value="XM_971607.2"/>
</dbReference>
<keyword evidence="1" id="KW-0732">Signal</keyword>
<sequence length="474" mass="53661">MQLFKNIQLMIKIAILLLFKGVYQVKGIDCTDIISQYNFDSSQIMCALDFNLISDFRQISHNLNFPSDDCKNIKSILTDKTYYGTGGDNCDYTKPIILNYDSWPYYAQRVFVQQTQWAFSSTRSDCPLLTSYISVNDSAPQSFSPPLSDYFSAIILCDYYNTSFLVHNVNQRVTKVSFSPGLYVKYIEKLYILIFKCPKFCSSCDDNLINCHSCADGYYLDLTSGTNCLDCDQSCFTCNGSLPTNCLTCPSGKYLYKNKSCQSCQNTGVFISGTNCLDCDQSCLTCNGSLPTNCLTCPAGKYLYRNNSCQSCQNTGVFISGTNCLDCDQSCFTCNGSLPTNCLTCPNGKYLHDDNSCKVCKTNDGFIIEGIYCKACFKGCKTCFGLSKNQCSDCYDSYSLFKSQCDQQFFTYNSSFGDSSIFFLRLWLINEWLYSLEVQLFFTNRHYITQKYLLILVIFIQTISNQPIEISKRL</sequence>
<evidence type="ECO:0000256" key="1">
    <source>
        <dbReference type="SAM" id="SignalP"/>
    </source>
</evidence>
<gene>
    <name evidence="2" type="ORF">TTHERM_00549520</name>
</gene>
<dbReference type="PANTHER" id="PTHR15332:SF175">
    <property type="entry name" value="PROPROTEIN CONVERTASE SUBTILISIN_KEXIN TYPE 5-LIKE"/>
    <property type="match status" value="1"/>
</dbReference>
<proteinExistence type="predicted"/>
<evidence type="ECO:0000313" key="3">
    <source>
        <dbReference type="Proteomes" id="UP000009168"/>
    </source>
</evidence>
<dbReference type="EMBL" id="GG662864">
    <property type="protein sequence ID" value="EAR86105.2"/>
    <property type="molecule type" value="Genomic_DNA"/>
</dbReference>